<name>A0A8J5HVQ6_ZINOF</name>
<protein>
    <submittedName>
        <fullName evidence="1">Uncharacterized protein</fullName>
    </submittedName>
</protein>
<dbReference type="Proteomes" id="UP000734854">
    <property type="component" value="Unassembled WGS sequence"/>
</dbReference>
<dbReference type="EMBL" id="JACMSC010000002">
    <property type="protein sequence ID" value="KAG6532727.1"/>
    <property type="molecule type" value="Genomic_DNA"/>
</dbReference>
<proteinExistence type="predicted"/>
<reference evidence="1 2" key="1">
    <citation type="submission" date="2020-08" db="EMBL/GenBank/DDBJ databases">
        <title>Plant Genome Project.</title>
        <authorList>
            <person name="Zhang R.-G."/>
        </authorList>
    </citation>
    <scope>NUCLEOTIDE SEQUENCE [LARGE SCALE GENOMIC DNA]</scope>
    <source>
        <tissue evidence="1">Rhizome</tissue>
    </source>
</reference>
<gene>
    <name evidence="1" type="ORF">ZIOFF_006577</name>
</gene>
<comment type="caution">
    <text evidence="1">The sequence shown here is derived from an EMBL/GenBank/DDBJ whole genome shotgun (WGS) entry which is preliminary data.</text>
</comment>
<evidence type="ECO:0000313" key="2">
    <source>
        <dbReference type="Proteomes" id="UP000734854"/>
    </source>
</evidence>
<accession>A0A8J5HVQ6</accession>
<dbReference type="AlphaFoldDB" id="A0A8J5HVQ6"/>
<evidence type="ECO:0000313" key="1">
    <source>
        <dbReference type="EMBL" id="KAG6532727.1"/>
    </source>
</evidence>
<organism evidence="1 2">
    <name type="scientific">Zingiber officinale</name>
    <name type="common">Ginger</name>
    <name type="synonym">Amomum zingiber</name>
    <dbReference type="NCBI Taxonomy" id="94328"/>
    <lineage>
        <taxon>Eukaryota</taxon>
        <taxon>Viridiplantae</taxon>
        <taxon>Streptophyta</taxon>
        <taxon>Embryophyta</taxon>
        <taxon>Tracheophyta</taxon>
        <taxon>Spermatophyta</taxon>
        <taxon>Magnoliopsida</taxon>
        <taxon>Liliopsida</taxon>
        <taxon>Zingiberales</taxon>
        <taxon>Zingiberaceae</taxon>
        <taxon>Zingiber</taxon>
    </lineage>
</organism>
<keyword evidence="2" id="KW-1185">Reference proteome</keyword>
<sequence>MKFKPDLIRHVTFSSPLPRLSLTSSVNGLWRWTWHGELEGGGSDGGGRHRPLGPLVCDQQIHSRRRLHNSSLCLPADAIQEEAEELQAQGIPVGSLFQGPLQWNRRGKVETTRL</sequence>